<proteinExistence type="predicted"/>
<dbReference type="RefSeq" id="WP_243070535.1">
    <property type="nucleotide sequence ID" value="NZ_JAIVFL010000001.1"/>
</dbReference>
<keyword evidence="2" id="KW-1185">Reference proteome</keyword>
<gene>
    <name evidence="1" type="ORF">K9U37_03465</name>
</gene>
<protein>
    <submittedName>
        <fullName evidence="1">Uncharacterized protein</fullName>
    </submittedName>
</protein>
<evidence type="ECO:0000313" key="1">
    <source>
        <dbReference type="EMBL" id="MCI4674056.1"/>
    </source>
</evidence>
<dbReference type="Proteomes" id="UP001139068">
    <property type="component" value="Unassembled WGS sequence"/>
</dbReference>
<reference evidence="1" key="1">
    <citation type="journal article" date="2022" name="ISME J.">
        <title>Identification of active gaseous-alkane degraders at natural gas seeps.</title>
        <authorList>
            <person name="Farhan Ul Haque M."/>
            <person name="Hernandez M."/>
            <person name="Crombie A.T."/>
            <person name="Murrell J.C."/>
        </authorList>
    </citation>
    <scope>NUCLEOTIDE SEQUENCE</scope>
    <source>
        <strain evidence="1">ANDR5</strain>
    </source>
</reference>
<evidence type="ECO:0000313" key="2">
    <source>
        <dbReference type="Proteomes" id="UP001139068"/>
    </source>
</evidence>
<accession>A0ABS9YS46</accession>
<name>A0ABS9YS46_9MYCO</name>
<sequence length="485" mass="53478">MASAGDTLRWLVTSSRERGSAVHATNIAWGKSTSPVLTGVQLAALGPLLNPSDQLRYRIGTPMPHHPVPGAARTAILAGRLPSMLWPTWSLPLAIPGCHQWQLRPALSAILLLVNSRLNLDEPAGVIDSPIEGHAVSRVLQLLEKQDQWRSIRAALIRMADYLADNDIPIDYQRRRRADYAMLLPDKVWAQICRDTATPGPQPARARIARCFMFERLSGQPTSTSPWALDDSAFRTKTADFPGHLTPGLAQALNEHAHKFLTEQGIDDEPVTWQPPNRVLDRLDLPGPDPAAVDIADLHRVMEVDGIRLGTAAHRLNTSLDTVRYLLEAHPAPRPDPPHGAPLPTAYNRAYMSAKAVLSREQLADLYEQQHRGLREIAEAIGVSRQIVAQLARHYELPLREPGRRPRTSIDRDWLYDQYVTKRRPLRDIAQEAGMSTANMARWAKRHAVPMRRRGGASHNSALAAQIGAAAAPGPIKPALAGTVT</sequence>
<dbReference type="EMBL" id="JAIVFL010000001">
    <property type="protein sequence ID" value="MCI4674056.1"/>
    <property type="molecule type" value="Genomic_DNA"/>
</dbReference>
<comment type="caution">
    <text evidence="1">The sequence shown here is derived from an EMBL/GenBank/DDBJ whole genome shotgun (WGS) entry which is preliminary data.</text>
</comment>
<organism evidence="1 2">
    <name type="scientific">Candidatus Mycolicibacterium alkanivorans</name>
    <dbReference type="NCBI Taxonomy" id="2954114"/>
    <lineage>
        <taxon>Bacteria</taxon>
        <taxon>Bacillati</taxon>
        <taxon>Actinomycetota</taxon>
        <taxon>Actinomycetes</taxon>
        <taxon>Mycobacteriales</taxon>
        <taxon>Mycobacteriaceae</taxon>
        <taxon>Mycolicibacterium</taxon>
    </lineage>
</organism>